<protein>
    <submittedName>
        <fullName evidence="1">Uncharacterized protein</fullName>
    </submittedName>
</protein>
<gene>
    <name evidence="1" type="ORF">MNB_SM-5-584</name>
</gene>
<reference evidence="1" key="1">
    <citation type="submission" date="2016-10" db="EMBL/GenBank/DDBJ databases">
        <authorList>
            <person name="de Groot N.N."/>
        </authorList>
    </citation>
    <scope>NUCLEOTIDE SEQUENCE</scope>
</reference>
<evidence type="ECO:0000313" key="1">
    <source>
        <dbReference type="EMBL" id="SFV66548.1"/>
    </source>
</evidence>
<accession>A0A1W1CL07</accession>
<organism evidence="1">
    <name type="scientific">hydrothermal vent metagenome</name>
    <dbReference type="NCBI Taxonomy" id="652676"/>
    <lineage>
        <taxon>unclassified sequences</taxon>
        <taxon>metagenomes</taxon>
        <taxon>ecological metagenomes</taxon>
    </lineage>
</organism>
<sequence>MQIKINDYNMQNLEAFSELKKTDISTIINEALEEYFANEQKKLLEKNLADENAMTNLDFNEFWDDVEIEE</sequence>
<name>A0A1W1CL07_9ZZZZ</name>
<proteinExistence type="predicted"/>
<dbReference type="EMBL" id="FPHH01000093">
    <property type="protein sequence ID" value="SFV66548.1"/>
    <property type="molecule type" value="Genomic_DNA"/>
</dbReference>
<dbReference type="AlphaFoldDB" id="A0A1W1CL07"/>